<dbReference type="AlphaFoldDB" id="A0AA36DP99"/>
<dbReference type="Proteomes" id="UP001176961">
    <property type="component" value="Unassembled WGS sequence"/>
</dbReference>
<protein>
    <submittedName>
        <fullName evidence="2">Uncharacterized protein</fullName>
    </submittedName>
</protein>
<evidence type="ECO:0000313" key="2">
    <source>
        <dbReference type="EMBL" id="CAJ0590490.1"/>
    </source>
</evidence>
<feature type="compositionally biased region" description="Basic and acidic residues" evidence="1">
    <location>
        <begin position="118"/>
        <end position="127"/>
    </location>
</feature>
<sequence length="171" mass="18971">MNGLLEWQFRIVSNRTWNHDCDNVKEARDRLASALEHGEFNETGVVFDDTVPYNDTIGEEDAKLLVASWKETIGKIIEDIQTAIKYGCVMATGIGKDIQKLPQEEVKVAEQTNPTEEDTQKKSDKGEGTAQSEESDSPEGGTDEKEDLNETKSALADEENDPSKGILCYIS</sequence>
<dbReference type="EMBL" id="CATQJL010000001">
    <property type="protein sequence ID" value="CAJ0590490.1"/>
    <property type="molecule type" value="Genomic_DNA"/>
</dbReference>
<keyword evidence="3" id="KW-1185">Reference proteome</keyword>
<evidence type="ECO:0000313" key="3">
    <source>
        <dbReference type="Proteomes" id="UP001176961"/>
    </source>
</evidence>
<name>A0AA36DP99_CYLNA</name>
<gene>
    <name evidence="2" type="ORF">CYNAS_LOCUS2473</name>
</gene>
<feature type="region of interest" description="Disordered" evidence="1">
    <location>
        <begin position="105"/>
        <end position="171"/>
    </location>
</feature>
<proteinExistence type="predicted"/>
<evidence type="ECO:0000256" key="1">
    <source>
        <dbReference type="SAM" id="MobiDB-lite"/>
    </source>
</evidence>
<organism evidence="2 3">
    <name type="scientific">Cylicocyclus nassatus</name>
    <name type="common">Nematode worm</name>
    <dbReference type="NCBI Taxonomy" id="53992"/>
    <lineage>
        <taxon>Eukaryota</taxon>
        <taxon>Metazoa</taxon>
        <taxon>Ecdysozoa</taxon>
        <taxon>Nematoda</taxon>
        <taxon>Chromadorea</taxon>
        <taxon>Rhabditida</taxon>
        <taxon>Rhabditina</taxon>
        <taxon>Rhabditomorpha</taxon>
        <taxon>Strongyloidea</taxon>
        <taxon>Strongylidae</taxon>
        <taxon>Cylicocyclus</taxon>
    </lineage>
</organism>
<reference evidence="2" key="1">
    <citation type="submission" date="2023-07" db="EMBL/GenBank/DDBJ databases">
        <authorList>
            <consortium name="CYATHOMIX"/>
        </authorList>
    </citation>
    <scope>NUCLEOTIDE SEQUENCE</scope>
    <source>
        <strain evidence="2">N/A</strain>
    </source>
</reference>
<accession>A0AA36DP99</accession>
<comment type="caution">
    <text evidence="2">The sequence shown here is derived from an EMBL/GenBank/DDBJ whole genome shotgun (WGS) entry which is preliminary data.</text>
</comment>